<feature type="transmembrane region" description="Helical" evidence="1">
    <location>
        <begin position="59"/>
        <end position="79"/>
    </location>
</feature>
<keyword evidence="1" id="KW-1133">Transmembrane helix</keyword>
<name>A0A0F9D444_9ZZZZ</name>
<proteinExistence type="predicted"/>
<dbReference type="GO" id="GO:0016020">
    <property type="term" value="C:membrane"/>
    <property type="evidence" value="ECO:0007669"/>
    <property type="project" value="InterPro"/>
</dbReference>
<dbReference type="SUPFAM" id="SSF103481">
    <property type="entry name" value="Multidrug resistance efflux transporter EmrE"/>
    <property type="match status" value="1"/>
</dbReference>
<sequence>MPLYFVAGLFSMAIALFFVNPVKSYTLENILHILGLGIIPTVIGHSILNYSMKHFRGQLVSIINLSQFIFAGIMGYFLLGEVLHLNFYVSGLLVAGGAFIVIWSLKPDK</sequence>
<dbReference type="Pfam" id="PF00892">
    <property type="entry name" value="EamA"/>
    <property type="match status" value="1"/>
</dbReference>
<comment type="caution">
    <text evidence="3">The sequence shown here is derived from an EMBL/GenBank/DDBJ whole genome shotgun (WGS) entry which is preliminary data.</text>
</comment>
<protein>
    <recommendedName>
        <fullName evidence="2">EamA domain-containing protein</fullName>
    </recommendedName>
</protein>
<dbReference type="AlphaFoldDB" id="A0A0F9D444"/>
<evidence type="ECO:0000313" key="3">
    <source>
        <dbReference type="EMBL" id="KKL06853.1"/>
    </source>
</evidence>
<feature type="domain" description="EamA" evidence="2">
    <location>
        <begin position="5"/>
        <end position="102"/>
    </location>
</feature>
<dbReference type="InterPro" id="IPR000620">
    <property type="entry name" value="EamA_dom"/>
</dbReference>
<keyword evidence="1" id="KW-0812">Transmembrane</keyword>
<feature type="transmembrane region" description="Helical" evidence="1">
    <location>
        <begin position="85"/>
        <end position="105"/>
    </location>
</feature>
<feature type="transmembrane region" description="Helical" evidence="1">
    <location>
        <begin position="31"/>
        <end position="52"/>
    </location>
</feature>
<accession>A0A0F9D444</accession>
<gene>
    <name evidence="3" type="ORF">LCGC14_2591880</name>
</gene>
<evidence type="ECO:0000256" key="1">
    <source>
        <dbReference type="SAM" id="Phobius"/>
    </source>
</evidence>
<dbReference type="EMBL" id="LAZR01043528">
    <property type="protein sequence ID" value="KKL06853.1"/>
    <property type="molecule type" value="Genomic_DNA"/>
</dbReference>
<evidence type="ECO:0000259" key="2">
    <source>
        <dbReference type="Pfam" id="PF00892"/>
    </source>
</evidence>
<reference evidence="3" key="1">
    <citation type="journal article" date="2015" name="Nature">
        <title>Complex archaea that bridge the gap between prokaryotes and eukaryotes.</title>
        <authorList>
            <person name="Spang A."/>
            <person name="Saw J.H."/>
            <person name="Jorgensen S.L."/>
            <person name="Zaremba-Niedzwiedzka K."/>
            <person name="Martijn J."/>
            <person name="Lind A.E."/>
            <person name="van Eijk R."/>
            <person name="Schleper C."/>
            <person name="Guy L."/>
            <person name="Ettema T.J."/>
        </authorList>
    </citation>
    <scope>NUCLEOTIDE SEQUENCE</scope>
</reference>
<keyword evidence="1" id="KW-0472">Membrane</keyword>
<organism evidence="3">
    <name type="scientific">marine sediment metagenome</name>
    <dbReference type="NCBI Taxonomy" id="412755"/>
    <lineage>
        <taxon>unclassified sequences</taxon>
        <taxon>metagenomes</taxon>
        <taxon>ecological metagenomes</taxon>
    </lineage>
</organism>
<dbReference type="InterPro" id="IPR037185">
    <property type="entry name" value="EmrE-like"/>
</dbReference>